<dbReference type="InterPro" id="IPR017853">
    <property type="entry name" value="GH"/>
</dbReference>
<evidence type="ECO:0000313" key="7">
    <source>
        <dbReference type="EMBL" id="WFD24705.1"/>
    </source>
</evidence>
<dbReference type="GO" id="GO:0005576">
    <property type="term" value="C:extracellular region"/>
    <property type="evidence" value="ECO:0007669"/>
    <property type="project" value="TreeGrafter"/>
</dbReference>
<proteinExistence type="inferred from homology"/>
<protein>
    <submittedName>
        <fullName evidence="7">Glucan 1,3-beta-glucosidase</fullName>
        <ecNumber evidence="7">3.2.1.58</ecNumber>
    </submittedName>
</protein>
<evidence type="ECO:0000256" key="3">
    <source>
        <dbReference type="ARBA" id="ARBA00023295"/>
    </source>
</evidence>
<dbReference type="InterPro" id="IPR001547">
    <property type="entry name" value="Glyco_hydro_5"/>
</dbReference>
<name>A0AAF0EFI7_9BASI</name>
<dbReference type="Gene3D" id="3.20.20.80">
    <property type="entry name" value="Glycosidases"/>
    <property type="match status" value="1"/>
</dbReference>
<sequence>MFSHTLFSFLTVALVASTALAQVRHRDPLVVRHYGVRDFRAAEQEQRHDMLAARANSNLRFNYGKDKVRGVGIGGWLVIEDFITPSIYRQTGDHRVIDEWSFAKYTPYNKAVQILQDHYDNFITESDFAEISAYNLNHVRVPFPYWGIRKWRGEPYIKLNQFEKLKQAAHWAHKYNLKMIIELHTVPGGANPYDHGGHTNHTNWLGNEKYENRWLEILDVLAEEFSQSKYPAVTGISIVNEPNGDANQIYGQYRRGYNTVRRHDSDAELLVIIGDAFQNPASSDFWSDKFSAPQFQQVMLDTHIYRLFDPPSIALTQDQRIQYYCGLKKGLAKANNHLYTLIGEWSPAFTDCAPGLNGRFLGHRYDGSFPGSTRRGSCQGRTGNANQFSRGFKANLKKNFEAQADAYSSGAGWIMWTWKVENHNADEWSYRAGVQNGWIPHNPTHLDYHCP</sequence>
<feature type="chain" id="PRO_5042234064" evidence="5">
    <location>
        <begin position="22"/>
        <end position="451"/>
    </location>
</feature>
<comment type="similarity">
    <text evidence="1 4">Belongs to the glycosyl hydrolase 5 (cellulase A) family.</text>
</comment>
<dbReference type="GO" id="GO:0009986">
    <property type="term" value="C:cell surface"/>
    <property type="evidence" value="ECO:0007669"/>
    <property type="project" value="TreeGrafter"/>
</dbReference>
<dbReference type="AlphaFoldDB" id="A0AAF0EFI7"/>
<dbReference type="Pfam" id="PF00150">
    <property type="entry name" value="Cellulase"/>
    <property type="match status" value="1"/>
</dbReference>
<evidence type="ECO:0000256" key="2">
    <source>
        <dbReference type="ARBA" id="ARBA00022801"/>
    </source>
</evidence>
<dbReference type="GO" id="GO:0009251">
    <property type="term" value="P:glucan catabolic process"/>
    <property type="evidence" value="ECO:0007669"/>
    <property type="project" value="TreeGrafter"/>
</dbReference>
<dbReference type="SUPFAM" id="SSF51445">
    <property type="entry name" value="(Trans)glycosidases"/>
    <property type="match status" value="1"/>
</dbReference>
<keyword evidence="3 4" id="KW-0326">Glycosidase</keyword>
<keyword evidence="5" id="KW-0732">Signal</keyword>
<dbReference type="EC" id="3.2.1.58" evidence="7"/>
<feature type="signal peptide" evidence="5">
    <location>
        <begin position="1"/>
        <end position="21"/>
    </location>
</feature>
<organism evidence="7 8">
    <name type="scientific">Malassezia equina</name>
    <dbReference type="NCBI Taxonomy" id="1381935"/>
    <lineage>
        <taxon>Eukaryota</taxon>
        <taxon>Fungi</taxon>
        <taxon>Dikarya</taxon>
        <taxon>Basidiomycota</taxon>
        <taxon>Ustilaginomycotina</taxon>
        <taxon>Malasseziomycetes</taxon>
        <taxon>Malasseziales</taxon>
        <taxon>Malasseziaceae</taxon>
        <taxon>Malassezia</taxon>
    </lineage>
</organism>
<dbReference type="PANTHER" id="PTHR31297:SF42">
    <property type="entry name" value="GLYCOSIDE HYDROLASE FAMILY 5 DOMAIN-CONTAINING PROTEIN"/>
    <property type="match status" value="1"/>
</dbReference>
<feature type="domain" description="Glycoside hydrolase family 5" evidence="6">
    <location>
        <begin position="119"/>
        <end position="345"/>
    </location>
</feature>
<evidence type="ECO:0000256" key="5">
    <source>
        <dbReference type="SAM" id="SignalP"/>
    </source>
</evidence>
<reference evidence="7" key="1">
    <citation type="submission" date="2023-03" db="EMBL/GenBank/DDBJ databases">
        <title>Mating type loci evolution in Malassezia.</title>
        <authorList>
            <person name="Coelho M.A."/>
        </authorList>
    </citation>
    <scope>NUCLEOTIDE SEQUENCE</scope>
    <source>
        <strain evidence="7">CBS 12830</strain>
    </source>
</reference>
<evidence type="ECO:0000259" key="6">
    <source>
        <dbReference type="Pfam" id="PF00150"/>
    </source>
</evidence>
<dbReference type="EMBL" id="CP119906">
    <property type="protein sequence ID" value="WFD24705.1"/>
    <property type="molecule type" value="Genomic_DNA"/>
</dbReference>
<keyword evidence="2 4" id="KW-0378">Hydrolase</keyword>
<keyword evidence="8" id="KW-1185">Reference proteome</keyword>
<dbReference type="InterPro" id="IPR050386">
    <property type="entry name" value="Glycosyl_hydrolase_5"/>
</dbReference>
<accession>A0AAF0EFI7</accession>
<dbReference type="Proteomes" id="UP001214415">
    <property type="component" value="Chromosome 7"/>
</dbReference>
<evidence type="ECO:0000256" key="4">
    <source>
        <dbReference type="RuleBase" id="RU361153"/>
    </source>
</evidence>
<dbReference type="PANTHER" id="PTHR31297">
    <property type="entry name" value="GLUCAN ENDO-1,6-BETA-GLUCOSIDASE B"/>
    <property type="match status" value="1"/>
</dbReference>
<evidence type="ECO:0000256" key="1">
    <source>
        <dbReference type="ARBA" id="ARBA00005641"/>
    </source>
</evidence>
<dbReference type="GO" id="GO:0004338">
    <property type="term" value="F:glucan exo-1,3-beta-glucosidase activity"/>
    <property type="evidence" value="ECO:0007669"/>
    <property type="project" value="UniProtKB-EC"/>
</dbReference>
<gene>
    <name evidence="7" type="ORF">MEQU1_003408</name>
</gene>
<evidence type="ECO:0000313" key="8">
    <source>
        <dbReference type="Proteomes" id="UP001214415"/>
    </source>
</evidence>